<evidence type="ECO:0000259" key="1">
    <source>
        <dbReference type="Pfam" id="PF12706"/>
    </source>
</evidence>
<dbReference type="NCBIfam" id="NF002558">
    <property type="entry name" value="PRK02126.1"/>
    <property type="match status" value="1"/>
</dbReference>
<sequence>MKNRLPFRYLEPTFCAGLLDDPVLLVNIRPLGRSILVDCGQIHHLAKRVLKSIDAVFVTHAHMDHFMGLDTLVRHIHVSPRTVELFGPPGIARKVAAKLAGYDWNLAESYWCMLRVHEVHPERIVRFTFPGSKGFPSRPDGETARTGTEIFRNGFLTVDADLCDHNTLPTLVFRIAERPTFWIDGAKIGQEGLVPGAWLRELKHRFYRGGLDGETITVAVRTVGNGAARQAREGRELFEAIRRDQEPASIGYLTDIGANETNLATVRRLLANVTLLACECSFLAADEAKARTSHHLCTADVSALARELRPGWLLPMHLSKSYNTKGHLLYRELALAPETRLIRLPEHLTPRPLLPGEFPGLWKVSE</sequence>
<comment type="caution">
    <text evidence="2">The sequence shown here is derived from an EMBL/GenBank/DDBJ whole genome shotgun (WGS) entry which is preliminary data.</text>
</comment>
<protein>
    <submittedName>
        <fullName evidence="2">MBL fold metallo-hydrolase</fullName>
    </submittedName>
</protein>
<feature type="domain" description="Metallo-beta-lactamase" evidence="1">
    <location>
        <begin position="35"/>
        <end position="131"/>
    </location>
</feature>
<organism evidence="2 3">
    <name type="scientific">Geobacter anodireducens</name>
    <dbReference type="NCBI Taxonomy" id="1340425"/>
    <lineage>
        <taxon>Bacteria</taxon>
        <taxon>Pseudomonadati</taxon>
        <taxon>Thermodesulfobacteriota</taxon>
        <taxon>Desulfuromonadia</taxon>
        <taxon>Geobacterales</taxon>
        <taxon>Geobacteraceae</taxon>
        <taxon>Geobacter</taxon>
    </lineage>
</organism>
<accession>A0ABR9NW73</accession>
<keyword evidence="3" id="KW-1185">Reference proteome</keyword>
<dbReference type="InterPro" id="IPR001279">
    <property type="entry name" value="Metallo-B-lactamas"/>
</dbReference>
<dbReference type="Pfam" id="PF12706">
    <property type="entry name" value="Lactamase_B_2"/>
    <property type="match status" value="1"/>
</dbReference>
<dbReference type="RefSeq" id="WP_192905603.1">
    <property type="nucleotide sequence ID" value="NZ_JADBFD010000014.1"/>
</dbReference>
<dbReference type="PANTHER" id="PTHR46018:SF7">
    <property type="entry name" value="RIBONUCLEASE Z"/>
    <property type="match status" value="1"/>
</dbReference>
<evidence type="ECO:0000313" key="3">
    <source>
        <dbReference type="Proteomes" id="UP000618926"/>
    </source>
</evidence>
<gene>
    <name evidence="2" type="ORF">IIE05_11040</name>
</gene>
<evidence type="ECO:0000313" key="2">
    <source>
        <dbReference type="EMBL" id="MBE2888504.1"/>
    </source>
</evidence>
<dbReference type="SUPFAM" id="SSF56281">
    <property type="entry name" value="Metallo-hydrolase/oxidoreductase"/>
    <property type="match status" value="1"/>
</dbReference>
<name>A0ABR9NW73_9BACT</name>
<dbReference type="Gene3D" id="3.60.15.10">
    <property type="entry name" value="Ribonuclease Z/Hydroxyacylglutathione hydrolase-like"/>
    <property type="match status" value="1"/>
</dbReference>
<dbReference type="InterPro" id="IPR036866">
    <property type="entry name" value="RibonucZ/Hydroxyglut_hydro"/>
</dbReference>
<dbReference type="EMBL" id="JADBFD010000014">
    <property type="protein sequence ID" value="MBE2888504.1"/>
    <property type="molecule type" value="Genomic_DNA"/>
</dbReference>
<proteinExistence type="predicted"/>
<dbReference type="Proteomes" id="UP000618926">
    <property type="component" value="Unassembled WGS sequence"/>
</dbReference>
<reference evidence="2 3" key="1">
    <citation type="submission" date="2020-10" db="EMBL/GenBank/DDBJ databases">
        <title>Investigation of anaerobic biodegradation of phenanthrene by a sulfate-dependent Geobacter anodireducens strain PheS2.</title>
        <authorList>
            <person name="Zhang Z."/>
        </authorList>
    </citation>
    <scope>NUCLEOTIDE SEQUENCE [LARGE SCALE GENOMIC DNA]</scope>
    <source>
        <strain evidence="2 3">PheS2</strain>
    </source>
</reference>
<dbReference type="PANTHER" id="PTHR46018">
    <property type="entry name" value="ZINC PHOSPHODIESTERASE ELAC PROTEIN 1"/>
    <property type="match status" value="1"/>
</dbReference>